<dbReference type="EMBL" id="BA000030">
    <property type="protein sequence ID" value="BAD67173.1"/>
    <property type="molecule type" value="Genomic_DNA"/>
</dbReference>
<protein>
    <submittedName>
        <fullName evidence="2">IS3 family ISAav40like transposase</fullName>
    </submittedName>
</protein>
<reference evidence="2 3" key="3">
    <citation type="journal article" date="2014" name="J. Ind. Microbiol. Biotechnol.">
        <title>Genome mining of the Streptomyces avermitilis genome and development of genome-minimized hosts for heterologous expression of biosynthetic gene clusters.</title>
        <authorList>
            <person name="Ikeda H."/>
            <person name="Shin-ya K."/>
            <person name="Omura S."/>
        </authorList>
    </citation>
    <scope>NUCLEOTIDE SEQUENCE [LARGE SCALE GENOMIC DNA]</scope>
    <source>
        <strain evidence="3">ATCC 31267 / DSM 46492 / JCM 5070 / NBRC 14893 / NCIMB 12804 / NRRL 8165 / MA-4680</strain>
    </source>
</reference>
<gene>
    <name evidence="2" type="ORF">SAVERM_7576</name>
</gene>
<proteinExistence type="predicted"/>
<evidence type="ECO:0000259" key="1">
    <source>
        <dbReference type="Pfam" id="PF13333"/>
    </source>
</evidence>
<dbReference type="InterPro" id="IPR012337">
    <property type="entry name" value="RNaseH-like_sf"/>
</dbReference>
<reference evidence="2 3" key="1">
    <citation type="journal article" date="2001" name="Proc. Natl. Acad. Sci. U.S.A.">
        <title>Genome sequence of an industrial microorganism Streptomyces avermitilis: deducing the ability of producing secondary metabolites.</title>
        <authorList>
            <person name="Omura S."/>
            <person name="Ikeda H."/>
            <person name="Ishikawa J."/>
            <person name="Hanamoto A."/>
            <person name="Takahashi C."/>
            <person name="Shinose M."/>
            <person name="Takahashi Y."/>
            <person name="Horikawa H."/>
            <person name="Nakazawa H."/>
            <person name="Osonoe T."/>
            <person name="Kikuchi H."/>
            <person name="Shiba T."/>
            <person name="Sakaki Y."/>
            <person name="Hattori M."/>
        </authorList>
    </citation>
    <scope>NUCLEOTIDE SEQUENCE [LARGE SCALE GENOMIC DNA]</scope>
    <source>
        <strain evidence="3">ATCC 31267 / DSM 46492 / JCM 5070 / NBRC 14893 / NCIMB 12804 / NRRL 8165 / MA-4680</strain>
    </source>
</reference>
<dbReference type="Pfam" id="PF13333">
    <property type="entry name" value="rve_2"/>
    <property type="match status" value="1"/>
</dbReference>
<evidence type="ECO:0000313" key="3">
    <source>
        <dbReference type="Proteomes" id="UP000000428"/>
    </source>
</evidence>
<dbReference type="KEGG" id="sma:SAVERM_7576"/>
<dbReference type="eggNOG" id="COG2801">
    <property type="taxonomic scope" value="Bacteria"/>
</dbReference>
<dbReference type="InterPro" id="IPR050900">
    <property type="entry name" value="Transposase_IS3/IS150/IS904"/>
</dbReference>
<keyword evidence="3" id="KW-1185">Reference proteome</keyword>
<dbReference type="GO" id="GO:0015074">
    <property type="term" value="P:DNA integration"/>
    <property type="evidence" value="ECO:0007669"/>
    <property type="project" value="InterPro"/>
</dbReference>
<accession>Q5U685</accession>
<dbReference type="SUPFAM" id="SSF53098">
    <property type="entry name" value="Ribonuclease H-like"/>
    <property type="match status" value="1"/>
</dbReference>
<evidence type="ECO:0000313" key="2">
    <source>
        <dbReference type="EMBL" id="BAD67173.1"/>
    </source>
</evidence>
<dbReference type="InterPro" id="IPR001584">
    <property type="entry name" value="Integrase_cat-core"/>
</dbReference>
<name>Q5U685_STRAW</name>
<organism evidence="2 3">
    <name type="scientific">Streptomyces avermitilis (strain ATCC 31267 / DSM 46492 / JCM 5070 / NBRC 14893 / NCIMB 12804 / NRRL 8165 / MA-4680)</name>
    <dbReference type="NCBI Taxonomy" id="227882"/>
    <lineage>
        <taxon>Bacteria</taxon>
        <taxon>Bacillati</taxon>
        <taxon>Actinomycetota</taxon>
        <taxon>Actinomycetes</taxon>
        <taxon>Kitasatosporales</taxon>
        <taxon>Streptomycetaceae</taxon>
        <taxon>Streptomyces</taxon>
    </lineage>
</organism>
<dbReference type="Proteomes" id="UP000000428">
    <property type="component" value="Chromosome"/>
</dbReference>
<dbReference type="PANTHER" id="PTHR46889:SF4">
    <property type="entry name" value="TRANSPOSASE INSO FOR INSERTION SEQUENCE ELEMENT IS911B-RELATED"/>
    <property type="match status" value="1"/>
</dbReference>
<sequence>MKLTTGLVRAGVEASMGSVGDSYDNALAENLWMLIKTECIRGRTFTTRAEANLALFEYIDGFYNSRRIQKRLGYLSPVEFEEKHYADQATAERTNLKPRQPALAS</sequence>
<dbReference type="HOGENOM" id="CLU_027402_41_11_11"/>
<feature type="domain" description="Integrase catalytic" evidence="1">
    <location>
        <begin position="29"/>
        <end position="83"/>
    </location>
</feature>
<reference evidence="2 3" key="2">
    <citation type="journal article" date="2003" name="Nat. Biotechnol.">
        <title>Complete genome sequence and comparative analysis of the industrial microorganism Streptomyces avermitilis.</title>
        <authorList>
            <person name="Ikeda H."/>
            <person name="Ishikawa J."/>
            <person name="Hanamoto A."/>
            <person name="Shinose M."/>
            <person name="Kikuchi H."/>
            <person name="Shiba T."/>
            <person name="Sakaki Y."/>
            <person name="Hattori M."/>
            <person name="Omura S."/>
        </authorList>
    </citation>
    <scope>NUCLEOTIDE SEQUENCE [LARGE SCALE GENOMIC DNA]</scope>
    <source>
        <strain evidence="3">ATCC 31267 / DSM 46492 / JCM 5070 / NBRC 14893 / NCIMB 12804 / NRRL 8165 / MA-4680</strain>
    </source>
</reference>
<dbReference type="AlphaFoldDB" id="Q5U685"/>
<dbReference type="PANTHER" id="PTHR46889">
    <property type="entry name" value="TRANSPOSASE INSF FOR INSERTION SEQUENCE IS3B-RELATED"/>
    <property type="match status" value="1"/>
</dbReference>